<proteinExistence type="predicted"/>
<reference evidence="1" key="1">
    <citation type="submission" date="2022-07" db="EMBL/GenBank/DDBJ databases">
        <title>Genome Sequence of Lecanicillium saksenae.</title>
        <authorList>
            <person name="Buettner E."/>
        </authorList>
    </citation>
    <scope>NUCLEOTIDE SEQUENCE</scope>
    <source>
        <strain evidence="1">VT-O1</strain>
    </source>
</reference>
<sequence length="166" mass="18692">MLSQLAVLCSRKIWPVAIIHPHPHPPIRLPEVEFPHNREIQVRPRHLNHLRLFPSPSTVPSQRPTPSRRSEPSQNHGAPQLLLTTQNLSIMSSPLFWSTPLKYCRWAAREKPALFWSVVIGAAGPLAMPIGPPLRRWLGDVDPAPIPVTYPVPTGPRKKLTGYDDE</sequence>
<name>A0ACC1QQR8_9HYPO</name>
<dbReference type="Proteomes" id="UP001148737">
    <property type="component" value="Unassembled WGS sequence"/>
</dbReference>
<dbReference type="EMBL" id="JANAKD010001060">
    <property type="protein sequence ID" value="KAJ3483967.1"/>
    <property type="molecule type" value="Genomic_DNA"/>
</dbReference>
<organism evidence="1 2">
    <name type="scientific">Lecanicillium saksenae</name>
    <dbReference type="NCBI Taxonomy" id="468837"/>
    <lineage>
        <taxon>Eukaryota</taxon>
        <taxon>Fungi</taxon>
        <taxon>Dikarya</taxon>
        <taxon>Ascomycota</taxon>
        <taxon>Pezizomycotina</taxon>
        <taxon>Sordariomycetes</taxon>
        <taxon>Hypocreomycetidae</taxon>
        <taxon>Hypocreales</taxon>
        <taxon>Cordycipitaceae</taxon>
        <taxon>Lecanicillium</taxon>
    </lineage>
</organism>
<evidence type="ECO:0000313" key="2">
    <source>
        <dbReference type="Proteomes" id="UP001148737"/>
    </source>
</evidence>
<protein>
    <submittedName>
        <fullName evidence="1">Uncharacterized protein</fullName>
    </submittedName>
</protein>
<keyword evidence="2" id="KW-1185">Reference proteome</keyword>
<comment type="caution">
    <text evidence="1">The sequence shown here is derived from an EMBL/GenBank/DDBJ whole genome shotgun (WGS) entry which is preliminary data.</text>
</comment>
<accession>A0ACC1QQR8</accession>
<evidence type="ECO:0000313" key="1">
    <source>
        <dbReference type="EMBL" id="KAJ3483967.1"/>
    </source>
</evidence>
<gene>
    <name evidence="1" type="ORF">NLG97_g7174</name>
</gene>